<dbReference type="AlphaFoldDB" id="A0A2A9D1W7"/>
<dbReference type="OrthoDB" id="8635520at2"/>
<dbReference type="Pfam" id="PF12802">
    <property type="entry name" value="MarR_2"/>
    <property type="match status" value="1"/>
</dbReference>
<keyword evidence="3" id="KW-1185">Reference proteome</keyword>
<dbReference type="SUPFAM" id="SSF46785">
    <property type="entry name" value="Winged helix' DNA-binding domain"/>
    <property type="match status" value="1"/>
</dbReference>
<comment type="caution">
    <text evidence="2">The sequence shown here is derived from an EMBL/GenBank/DDBJ whole genome shotgun (WGS) entry which is preliminary data.</text>
</comment>
<sequence length="171" mass="18657">MATDAQPKWLTPTERRAWLALLAVVELLPGALDHQLRRESGLTHFDYQTLAMLSETPARTLRMTKLAERTNATLPRLSHVVTRLGDRGLVRRVACPQDGRATDVELTDAGWEAIVAAAPGHVARARSAVFDALSEDQVSQLADISEAVLRLLDPEGKMSNDPAAPSLSRSE</sequence>
<accession>A0A2A9D1W7</accession>
<dbReference type="SMART" id="SM00347">
    <property type="entry name" value="HTH_MARR"/>
    <property type="match status" value="1"/>
</dbReference>
<dbReference type="InterPro" id="IPR039422">
    <property type="entry name" value="MarR/SlyA-like"/>
</dbReference>
<dbReference type="PROSITE" id="PS50995">
    <property type="entry name" value="HTH_MARR_2"/>
    <property type="match status" value="1"/>
</dbReference>
<name>A0A2A9D1W7_9MICO</name>
<dbReference type="GO" id="GO:0003700">
    <property type="term" value="F:DNA-binding transcription factor activity"/>
    <property type="evidence" value="ECO:0007669"/>
    <property type="project" value="InterPro"/>
</dbReference>
<dbReference type="Gene3D" id="1.10.10.10">
    <property type="entry name" value="Winged helix-like DNA-binding domain superfamily/Winged helix DNA-binding domain"/>
    <property type="match status" value="1"/>
</dbReference>
<dbReference type="EMBL" id="PDJD01000001">
    <property type="protein sequence ID" value="PFG19942.1"/>
    <property type="molecule type" value="Genomic_DNA"/>
</dbReference>
<proteinExistence type="predicted"/>
<dbReference type="PANTHER" id="PTHR33164:SF99">
    <property type="entry name" value="MARR FAMILY REGULATORY PROTEIN"/>
    <property type="match status" value="1"/>
</dbReference>
<dbReference type="InterPro" id="IPR036390">
    <property type="entry name" value="WH_DNA-bd_sf"/>
</dbReference>
<gene>
    <name evidence="2" type="ORF">ATL40_1521</name>
</gene>
<dbReference type="GO" id="GO:0006950">
    <property type="term" value="P:response to stress"/>
    <property type="evidence" value="ECO:0007669"/>
    <property type="project" value="TreeGrafter"/>
</dbReference>
<reference evidence="2 3" key="1">
    <citation type="submission" date="2017-10" db="EMBL/GenBank/DDBJ databases">
        <title>Sequencing the genomes of 1000 actinobacteria strains.</title>
        <authorList>
            <person name="Klenk H.-P."/>
        </authorList>
    </citation>
    <scope>NUCLEOTIDE SEQUENCE [LARGE SCALE GENOMIC DNA]</scope>
    <source>
        <strain evidence="2 3">DSM 21801</strain>
    </source>
</reference>
<evidence type="ECO:0000313" key="2">
    <source>
        <dbReference type="EMBL" id="PFG19942.1"/>
    </source>
</evidence>
<organism evidence="2 3">
    <name type="scientific">Serinibacter salmoneus</name>
    <dbReference type="NCBI Taxonomy" id="556530"/>
    <lineage>
        <taxon>Bacteria</taxon>
        <taxon>Bacillati</taxon>
        <taxon>Actinomycetota</taxon>
        <taxon>Actinomycetes</taxon>
        <taxon>Micrococcales</taxon>
        <taxon>Beutenbergiaceae</taxon>
        <taxon>Serinibacter</taxon>
    </lineage>
</organism>
<protein>
    <submittedName>
        <fullName evidence="2">MarR family transcriptional regulator</fullName>
    </submittedName>
</protein>
<evidence type="ECO:0000259" key="1">
    <source>
        <dbReference type="PROSITE" id="PS50995"/>
    </source>
</evidence>
<dbReference type="Proteomes" id="UP000224915">
    <property type="component" value="Unassembled WGS sequence"/>
</dbReference>
<dbReference type="PANTHER" id="PTHR33164">
    <property type="entry name" value="TRANSCRIPTIONAL REGULATOR, MARR FAMILY"/>
    <property type="match status" value="1"/>
</dbReference>
<dbReference type="RefSeq" id="WP_098468992.1">
    <property type="nucleotide sequence ID" value="NZ_PDJD01000001.1"/>
</dbReference>
<dbReference type="InterPro" id="IPR036388">
    <property type="entry name" value="WH-like_DNA-bd_sf"/>
</dbReference>
<evidence type="ECO:0000313" key="3">
    <source>
        <dbReference type="Proteomes" id="UP000224915"/>
    </source>
</evidence>
<dbReference type="InterPro" id="IPR000835">
    <property type="entry name" value="HTH_MarR-typ"/>
</dbReference>
<feature type="domain" description="HTH marR-type" evidence="1">
    <location>
        <begin position="14"/>
        <end position="150"/>
    </location>
</feature>